<evidence type="ECO:0000313" key="8">
    <source>
        <dbReference type="EMBL" id="KHN74418.1"/>
    </source>
</evidence>
<feature type="region of interest" description="Disordered" evidence="7">
    <location>
        <begin position="1"/>
        <end position="35"/>
    </location>
</feature>
<dbReference type="EMBL" id="JPKZ01002916">
    <property type="protein sequence ID" value="KHN74418.1"/>
    <property type="molecule type" value="Genomic_DNA"/>
</dbReference>
<feature type="binding site" evidence="6">
    <location>
        <position position="566"/>
    </location>
    <ligand>
        <name>S-adenosyl-L-methionine</name>
        <dbReference type="ChEBI" id="CHEBI:59789"/>
    </ligand>
</feature>
<feature type="compositionally biased region" description="Basic and acidic residues" evidence="7">
    <location>
        <begin position="388"/>
        <end position="399"/>
    </location>
</feature>
<reference evidence="8 9" key="1">
    <citation type="submission" date="2014-11" db="EMBL/GenBank/DDBJ databases">
        <title>Genetic blueprint of the zoonotic pathogen Toxocara canis.</title>
        <authorList>
            <person name="Zhu X.-Q."/>
            <person name="Korhonen P.K."/>
            <person name="Cai H."/>
            <person name="Young N.D."/>
            <person name="Nejsum P."/>
            <person name="von Samson-Himmelstjerna G."/>
            <person name="Boag P.R."/>
            <person name="Tan P."/>
            <person name="Li Q."/>
            <person name="Min J."/>
            <person name="Yang Y."/>
            <person name="Wang X."/>
            <person name="Fang X."/>
            <person name="Hall R.S."/>
            <person name="Hofmann A."/>
            <person name="Sternberg P.W."/>
            <person name="Jex A.R."/>
            <person name="Gasser R.B."/>
        </authorList>
    </citation>
    <scope>NUCLEOTIDE SEQUENCE [LARGE SCALE GENOMIC DNA]</scope>
    <source>
        <strain evidence="8">PN_DK_2014</strain>
    </source>
</reference>
<dbReference type="STRING" id="6265.A0A0B2UY59"/>
<dbReference type="OrthoDB" id="417550at2759"/>
<organism evidence="8 9">
    <name type="scientific">Toxocara canis</name>
    <name type="common">Canine roundworm</name>
    <dbReference type="NCBI Taxonomy" id="6265"/>
    <lineage>
        <taxon>Eukaryota</taxon>
        <taxon>Metazoa</taxon>
        <taxon>Ecdysozoa</taxon>
        <taxon>Nematoda</taxon>
        <taxon>Chromadorea</taxon>
        <taxon>Rhabditida</taxon>
        <taxon>Spirurina</taxon>
        <taxon>Ascaridomorpha</taxon>
        <taxon>Ascaridoidea</taxon>
        <taxon>Toxocaridae</taxon>
        <taxon>Toxocara</taxon>
    </lineage>
</organism>
<dbReference type="PANTHER" id="PTHR45904">
    <property type="entry name" value="TRNA (URACIL-5-)-METHYLTRANSFERASE"/>
    <property type="match status" value="1"/>
</dbReference>
<evidence type="ECO:0000313" key="9">
    <source>
        <dbReference type="Proteomes" id="UP000031036"/>
    </source>
</evidence>
<evidence type="ECO:0000256" key="4">
    <source>
        <dbReference type="ARBA" id="ARBA00033763"/>
    </source>
</evidence>
<gene>
    <name evidence="8" type="primary">TRMT2A</name>
    <name evidence="8" type="ORF">Tcan_15849</name>
</gene>
<feature type="compositionally biased region" description="Pro residues" evidence="7">
    <location>
        <begin position="119"/>
        <end position="129"/>
    </location>
</feature>
<dbReference type="Gene3D" id="3.40.50.150">
    <property type="entry name" value="Vaccinia Virus protein VP39"/>
    <property type="match status" value="1"/>
</dbReference>
<dbReference type="GO" id="GO:0032259">
    <property type="term" value="P:methylation"/>
    <property type="evidence" value="ECO:0007669"/>
    <property type="project" value="UniProtKB-KW"/>
</dbReference>
<feature type="binding site" evidence="6">
    <location>
        <position position="509"/>
    </location>
    <ligand>
        <name>S-adenosyl-L-methionine</name>
        <dbReference type="ChEBI" id="CHEBI:59789"/>
    </ligand>
</feature>
<name>A0A0B2UY59_TOXCA</name>
<evidence type="ECO:0000256" key="2">
    <source>
        <dbReference type="ARBA" id="ARBA00022679"/>
    </source>
</evidence>
<keyword evidence="9" id="KW-1185">Reference proteome</keyword>
<dbReference type="Proteomes" id="UP000031036">
    <property type="component" value="Unassembled WGS sequence"/>
</dbReference>
<evidence type="ECO:0000256" key="5">
    <source>
        <dbReference type="ARBA" id="ARBA00047278"/>
    </source>
</evidence>
<dbReference type="InterPro" id="IPR029063">
    <property type="entry name" value="SAM-dependent_MTases_sf"/>
</dbReference>
<comment type="caution">
    <text evidence="8">The sequence shown here is derived from an EMBL/GenBank/DDBJ whole genome shotgun (WGS) entry which is preliminary data.</text>
</comment>
<keyword evidence="2 6" id="KW-0808">Transferase</keyword>
<dbReference type="InterPro" id="IPR045850">
    <property type="entry name" value="TRM2_met"/>
</dbReference>
<dbReference type="GO" id="GO:0003723">
    <property type="term" value="F:RNA binding"/>
    <property type="evidence" value="ECO:0007669"/>
    <property type="project" value="TreeGrafter"/>
</dbReference>
<evidence type="ECO:0000256" key="7">
    <source>
        <dbReference type="SAM" id="MobiDB-lite"/>
    </source>
</evidence>
<proteinExistence type="inferred from homology"/>
<comment type="caution">
    <text evidence="6">Lacks conserved residue(s) required for the propagation of feature annotation.</text>
</comment>
<dbReference type="AlphaFoldDB" id="A0A0B2UY59"/>
<keyword evidence="1 6" id="KW-0489">Methyltransferase</keyword>
<dbReference type="InterPro" id="IPR010280">
    <property type="entry name" value="U5_MeTrfase_fam"/>
</dbReference>
<sequence length="648" mass="71669">MEEADNNEIEGDVGDMGTQSNAEDTKSEGDSSANELPIEIAVGGEKVLATGMGFKTFPRRRPLLGAQHPGGPVLRSHYPVGPRITPRYPDMAPRYPGVIPPPCAGVPSMASHRPGRPLLGPPCSRPMPLRPTINQKPRSESDKLVVRSGEEPVTPLAHMEYSEQLKRKTDNAVELINAVLRQMAPAGVKNARDMTASDILQPPFNELERTGVWKSLMVRECSGDEELGFSQAPFNELERTGVWKSLMVRECSGDVLIMASILAMKNSEREEELKKSFAERFLRSSNLSDKENRFRITSIYWERIADAGENSIREHIGGTPYIYETINGTRFRILPETYFPTNSHAAAVFFSTIAEKAGIVDAIGRSRKQTMNGSPNANVVSMEEVMLEDEKGGDSKRADEIEDEKMDAGSIESSSEAALIAEDEGSGTTEDSESTREQMMEDKESNAAKKRKIDAESVSDRTMLADASASKGTVIVNVGRGMGNIGLYLMCLLRKSKRAAGRRFLFGNDLLNEMIEGAKCNALDNAFVEDEFRFVAARMEDVMPTLETYLPSWANMNEANVIGVLDPPRGRINDNVAIACRTLSCMRKLIYVSSEPSLALRNLVDLCKPSWKKYGGEPFKLTSVTPVDMFPHTEHCVWIIELDREDCN</sequence>
<comment type="similarity">
    <text evidence="6">Belongs to the class I-like SAM-binding methyltransferase superfamily. RNA M5U methyltransferase family.</text>
</comment>
<dbReference type="PROSITE" id="PS51687">
    <property type="entry name" value="SAM_MT_RNA_M5U"/>
    <property type="match status" value="1"/>
</dbReference>
<feature type="region of interest" description="Disordered" evidence="7">
    <location>
        <begin position="368"/>
        <end position="455"/>
    </location>
</feature>
<feature type="compositionally biased region" description="Polar residues" evidence="7">
    <location>
        <begin position="369"/>
        <end position="379"/>
    </location>
</feature>
<feature type="compositionally biased region" description="Acidic residues" evidence="7">
    <location>
        <begin position="1"/>
        <end position="13"/>
    </location>
</feature>
<keyword evidence="3 6" id="KW-0949">S-adenosyl-L-methionine</keyword>
<comment type="catalytic activity">
    <reaction evidence="5">
        <text>uridine(54) in tRNA + S-adenosyl-L-methionine = 5-methyluridine(54) in tRNA + S-adenosyl-L-homocysteine + H(+)</text>
        <dbReference type="Rhea" id="RHEA:42712"/>
        <dbReference type="Rhea" id="RHEA-COMP:10167"/>
        <dbReference type="Rhea" id="RHEA-COMP:10193"/>
        <dbReference type="ChEBI" id="CHEBI:15378"/>
        <dbReference type="ChEBI" id="CHEBI:57856"/>
        <dbReference type="ChEBI" id="CHEBI:59789"/>
        <dbReference type="ChEBI" id="CHEBI:65315"/>
        <dbReference type="ChEBI" id="CHEBI:74447"/>
        <dbReference type="EC" id="2.1.1.35"/>
    </reaction>
    <physiologicalReaction direction="left-to-right" evidence="5">
        <dbReference type="Rhea" id="RHEA:42713"/>
    </physiologicalReaction>
</comment>
<dbReference type="SUPFAM" id="SSF53335">
    <property type="entry name" value="S-adenosyl-L-methionine-dependent methyltransferases"/>
    <property type="match status" value="1"/>
</dbReference>
<feature type="compositionally biased region" description="Basic and acidic residues" evidence="7">
    <location>
        <begin position="433"/>
        <end position="455"/>
    </location>
</feature>
<evidence type="ECO:0000256" key="6">
    <source>
        <dbReference type="PROSITE-ProRule" id="PRU01024"/>
    </source>
</evidence>
<accession>A0A0B2UY59</accession>
<dbReference type="Gene3D" id="2.40.50.1070">
    <property type="match status" value="1"/>
</dbReference>
<dbReference type="PANTHER" id="PTHR45904:SF2">
    <property type="entry name" value="TRNA (URACIL-5-)-METHYLTRANSFERASE HOMOLOG A"/>
    <property type="match status" value="1"/>
</dbReference>
<feature type="compositionally biased region" description="Low complexity" evidence="7">
    <location>
        <begin position="408"/>
        <end position="420"/>
    </location>
</feature>
<protein>
    <recommendedName>
        <fullName evidence="4">tRNA (uracil(54)-C(5))-methyltransferase</fullName>
        <ecNumber evidence="4">2.1.1.35</ecNumber>
    </recommendedName>
</protein>
<feature type="region of interest" description="Disordered" evidence="7">
    <location>
        <begin position="118"/>
        <end position="148"/>
    </location>
</feature>
<feature type="compositionally biased region" description="Basic and acidic residues" evidence="7">
    <location>
        <begin position="137"/>
        <end position="148"/>
    </location>
</feature>
<evidence type="ECO:0000256" key="3">
    <source>
        <dbReference type="ARBA" id="ARBA00022691"/>
    </source>
</evidence>
<dbReference type="GO" id="GO:0030697">
    <property type="term" value="F:tRNA (uracil(54)-C5)-methyltransferase activity, S-adenosyl methionine-dependent"/>
    <property type="evidence" value="ECO:0007669"/>
    <property type="project" value="UniProtKB-EC"/>
</dbReference>
<dbReference type="EC" id="2.1.1.35" evidence="4"/>
<dbReference type="GO" id="GO:0006396">
    <property type="term" value="P:RNA processing"/>
    <property type="evidence" value="ECO:0007669"/>
    <property type="project" value="InterPro"/>
</dbReference>
<evidence type="ECO:0000256" key="1">
    <source>
        <dbReference type="ARBA" id="ARBA00022603"/>
    </source>
</evidence>